<comment type="caution">
    <text evidence="2">The sequence shown here is derived from an EMBL/GenBank/DDBJ whole genome shotgun (WGS) entry which is preliminary data.</text>
</comment>
<gene>
    <name evidence="2" type="ORF">BCR33DRAFT_839690</name>
    <name evidence="1" type="ORF">BCR33DRAFT_842212</name>
</gene>
<evidence type="ECO:0008006" key="4">
    <source>
        <dbReference type="Google" id="ProtNLM"/>
    </source>
</evidence>
<dbReference type="Proteomes" id="UP000193642">
    <property type="component" value="Unassembled WGS sequence"/>
</dbReference>
<organism evidence="2 3">
    <name type="scientific">Rhizoclosmatium globosum</name>
    <dbReference type="NCBI Taxonomy" id="329046"/>
    <lineage>
        <taxon>Eukaryota</taxon>
        <taxon>Fungi</taxon>
        <taxon>Fungi incertae sedis</taxon>
        <taxon>Chytridiomycota</taxon>
        <taxon>Chytridiomycota incertae sedis</taxon>
        <taxon>Chytridiomycetes</taxon>
        <taxon>Chytridiales</taxon>
        <taxon>Chytriomycetaceae</taxon>
        <taxon>Rhizoclosmatium</taxon>
    </lineage>
</organism>
<reference evidence="2 3" key="1">
    <citation type="submission" date="2016-07" db="EMBL/GenBank/DDBJ databases">
        <title>Pervasive Adenine N6-methylation of Active Genes in Fungi.</title>
        <authorList>
            <consortium name="DOE Joint Genome Institute"/>
            <person name="Mondo S.J."/>
            <person name="Dannebaum R.O."/>
            <person name="Kuo R.C."/>
            <person name="Labutti K."/>
            <person name="Haridas S."/>
            <person name="Kuo A."/>
            <person name="Salamov A."/>
            <person name="Ahrendt S.R."/>
            <person name="Lipzen A."/>
            <person name="Sullivan W."/>
            <person name="Andreopoulos W.B."/>
            <person name="Clum A."/>
            <person name="Lindquist E."/>
            <person name="Daum C."/>
            <person name="Ramamoorthy G.K."/>
            <person name="Gryganskyi A."/>
            <person name="Culley D."/>
            <person name="Magnuson J.K."/>
            <person name="James T.Y."/>
            <person name="O'Malley M.A."/>
            <person name="Stajich J.E."/>
            <person name="Spatafora J.W."/>
            <person name="Visel A."/>
            <person name="Grigoriev I.V."/>
        </authorList>
    </citation>
    <scope>NUCLEOTIDE SEQUENCE [LARGE SCALE GENOMIC DNA]</scope>
    <source>
        <strain evidence="2 3">JEL800</strain>
    </source>
</reference>
<proteinExistence type="predicted"/>
<accession>A0A1Y2BCP2</accession>
<dbReference type="EMBL" id="MCGO01000086">
    <property type="protein sequence ID" value="ORY29722.1"/>
    <property type="molecule type" value="Genomic_DNA"/>
</dbReference>
<evidence type="ECO:0000313" key="1">
    <source>
        <dbReference type="EMBL" id="ORY29722.1"/>
    </source>
</evidence>
<dbReference type="EMBL" id="MCGO01000071">
    <property type="protein sequence ID" value="ORY32476.1"/>
    <property type="molecule type" value="Genomic_DNA"/>
</dbReference>
<sequence>MFAQVREMCPVLLNWVGYTYGCKSWLFVGDKSFGSCTGVQQGDPLGPLLFCLVLAVLQKSVYNQCQVMHTGAIMDDWTLHGDTLQMVAAFDVITREGPSLGLHANLFKCEVYWPTFDPRRSLFPPGIIQVQPESGVKLLGGAVSGNPSFYEAQFCRRVSKCSSAIESLVSLHDPQCQLLLLRACLGIPKLVYALRTMHPSVVSRGVSDFDAVLRKALTNIVGCSLSDFQFLLTGLPLSSGGLGISQASHLVHYAYVASVLSTAPLQSAILSSSGLSPFGPMFDSVLVSLSSRLSYPSVDVLRNEVSSSTSPTQKHLAGVFNSVLHKEFLATSGNDLRWFDKSTGRFLPRHQALLQSFTQQHASSFLLALPMEGLHLVMSPVEYRAILRYRLLMPLYTGRRRCRHCEHVMDLFGDHAFCCGGHSGSWSRHNFLRDTLAALVRQVGILCRENGEVRLPSSSGDLWPADLLVYDFYDGKTVCVDISVVHPLTSRGLVGFKVGNAVRGRESTKNEKYLSGCQSIGLEFVPFVLDTTGGLGKSSIQFLEKLRGLMMQREVIRESVSVAVVYRRILFALQHALARNIVSKMEEDFYY</sequence>
<dbReference type="PANTHER" id="PTHR48462">
    <property type="entry name" value="PROTEIN, PUTATIVE-RELATED"/>
    <property type="match status" value="1"/>
</dbReference>
<name>A0A1Y2BCP2_9FUNG</name>
<evidence type="ECO:0000313" key="3">
    <source>
        <dbReference type="Proteomes" id="UP000193642"/>
    </source>
</evidence>
<dbReference type="AlphaFoldDB" id="A0A1Y2BCP2"/>
<keyword evidence="3" id="KW-1185">Reference proteome</keyword>
<protein>
    <recommendedName>
        <fullName evidence="4">Reverse transcriptase domain-containing protein</fullName>
    </recommendedName>
</protein>
<dbReference type="STRING" id="329046.A0A1Y2BCP2"/>
<dbReference type="OrthoDB" id="1654854at2759"/>
<dbReference type="PANTHER" id="PTHR48462:SF1">
    <property type="entry name" value="PROTEIN, PUTATIVE-RELATED"/>
    <property type="match status" value="1"/>
</dbReference>
<evidence type="ECO:0000313" key="2">
    <source>
        <dbReference type="EMBL" id="ORY32476.1"/>
    </source>
</evidence>